<proteinExistence type="predicted"/>
<organism evidence="1 2">
    <name type="scientific">SAR86 cluster bacterium</name>
    <dbReference type="NCBI Taxonomy" id="2030880"/>
    <lineage>
        <taxon>Bacteria</taxon>
        <taxon>Pseudomonadati</taxon>
        <taxon>Pseudomonadota</taxon>
        <taxon>Gammaproteobacteria</taxon>
        <taxon>SAR86 cluster</taxon>
    </lineage>
</organism>
<dbReference type="Pfam" id="PF20090">
    <property type="entry name" value="DUF6482"/>
    <property type="match status" value="1"/>
</dbReference>
<dbReference type="InterPro" id="IPR045508">
    <property type="entry name" value="DUF6482"/>
</dbReference>
<accession>A0A972W1F0</accession>
<evidence type="ECO:0000313" key="2">
    <source>
        <dbReference type="Proteomes" id="UP000754644"/>
    </source>
</evidence>
<dbReference type="Proteomes" id="UP000754644">
    <property type="component" value="Unassembled WGS sequence"/>
</dbReference>
<evidence type="ECO:0000313" key="1">
    <source>
        <dbReference type="EMBL" id="NQV66837.1"/>
    </source>
</evidence>
<comment type="caution">
    <text evidence="1">The sequence shown here is derived from an EMBL/GenBank/DDBJ whole genome shotgun (WGS) entry which is preliminary data.</text>
</comment>
<dbReference type="EMBL" id="JABMOJ010000590">
    <property type="protein sequence ID" value="NQV66837.1"/>
    <property type="molecule type" value="Genomic_DNA"/>
</dbReference>
<protein>
    <submittedName>
        <fullName evidence="1">Uncharacterized protein</fullName>
    </submittedName>
</protein>
<reference evidence="1" key="1">
    <citation type="submission" date="2020-05" db="EMBL/GenBank/DDBJ databases">
        <title>Sulfur intermediates as new biogeochemical hubs in an aquatic model microbial ecosystem.</title>
        <authorList>
            <person name="Vigneron A."/>
        </authorList>
    </citation>
    <scope>NUCLEOTIDE SEQUENCE</scope>
    <source>
        <strain evidence="1">Bin.250</strain>
    </source>
</reference>
<dbReference type="AlphaFoldDB" id="A0A972W1F0"/>
<gene>
    <name evidence="1" type="ORF">HQ497_15865</name>
</gene>
<sequence length="105" mass="11890">MHVITLRQLERLDPNIDLLRLRSYDHALYLVELVIDQATYLVQDNQGAALTFRSALAAKKPFKGLKIQRAELVQESAYDEMIGQPLRAQSNALKVNITLPDNDLS</sequence>
<name>A0A972W1F0_9GAMM</name>